<organism evidence="19 20">
    <name type="scientific">Vigna mungo</name>
    <name type="common">Black gram</name>
    <name type="synonym">Phaseolus mungo</name>
    <dbReference type="NCBI Taxonomy" id="3915"/>
    <lineage>
        <taxon>Eukaryota</taxon>
        <taxon>Viridiplantae</taxon>
        <taxon>Streptophyta</taxon>
        <taxon>Embryophyta</taxon>
        <taxon>Tracheophyta</taxon>
        <taxon>Spermatophyta</taxon>
        <taxon>Magnoliopsida</taxon>
        <taxon>eudicotyledons</taxon>
        <taxon>Gunneridae</taxon>
        <taxon>Pentapetalae</taxon>
        <taxon>rosids</taxon>
        <taxon>fabids</taxon>
        <taxon>Fabales</taxon>
        <taxon>Fabaceae</taxon>
        <taxon>Papilionoideae</taxon>
        <taxon>50 kb inversion clade</taxon>
        <taxon>NPAAA clade</taxon>
        <taxon>indigoferoid/millettioid clade</taxon>
        <taxon>Phaseoleae</taxon>
        <taxon>Vigna</taxon>
    </lineage>
</organism>
<feature type="binding site" evidence="14">
    <location>
        <position position="71"/>
    </location>
    <ligand>
        <name>Ca(2+)</name>
        <dbReference type="ChEBI" id="CHEBI:29108"/>
        <label>1</label>
    </ligand>
</feature>
<dbReference type="AlphaFoldDB" id="A0AAQ3NJR5"/>
<dbReference type="GO" id="GO:0006979">
    <property type="term" value="P:response to oxidative stress"/>
    <property type="evidence" value="ECO:0007669"/>
    <property type="project" value="UniProtKB-UniRule"/>
</dbReference>
<keyword evidence="17" id="KW-0964">Secreted</keyword>
<feature type="disulfide bond" evidence="16">
    <location>
        <begin position="117"/>
        <end position="295"/>
    </location>
</feature>
<evidence type="ECO:0000256" key="4">
    <source>
        <dbReference type="ARBA" id="ARBA00022559"/>
    </source>
</evidence>
<dbReference type="InterPro" id="IPR002016">
    <property type="entry name" value="Haem_peroxidase"/>
</dbReference>
<dbReference type="PROSITE" id="PS50873">
    <property type="entry name" value="PEROXIDASE_4"/>
    <property type="match status" value="1"/>
</dbReference>
<feature type="disulfide bond" evidence="16">
    <location>
        <begin position="65"/>
        <end position="70"/>
    </location>
</feature>
<dbReference type="GO" id="GO:0042744">
    <property type="term" value="P:hydrogen peroxide catabolic process"/>
    <property type="evidence" value="ECO:0007669"/>
    <property type="project" value="UniProtKB-KW"/>
</dbReference>
<comment type="function">
    <text evidence="2">Removal of H(2)O(2), oxidation of toxic reductants, biosynthesis and degradation of lignin, suberization, auxin catabolism, response to environmental stresses such as wounding, pathogen attack and oxidative stress. These functions might be dependent on each isozyme/isoform in each plant tissue.</text>
</comment>
<evidence type="ECO:0000256" key="15">
    <source>
        <dbReference type="PIRSR" id="PIRSR600823-4"/>
    </source>
</evidence>
<feature type="binding site" evidence="14">
    <location>
        <position position="73"/>
    </location>
    <ligand>
        <name>Ca(2+)</name>
        <dbReference type="ChEBI" id="CHEBI:29108"/>
        <label>1</label>
    </ligand>
</feature>
<evidence type="ECO:0000256" key="12">
    <source>
        <dbReference type="PIRSR" id="PIRSR600823-1"/>
    </source>
</evidence>
<evidence type="ECO:0000256" key="13">
    <source>
        <dbReference type="PIRSR" id="PIRSR600823-2"/>
    </source>
</evidence>
<evidence type="ECO:0000256" key="2">
    <source>
        <dbReference type="ARBA" id="ARBA00002322"/>
    </source>
</evidence>
<evidence type="ECO:0000256" key="11">
    <source>
        <dbReference type="ARBA" id="ARBA00023180"/>
    </source>
</evidence>
<feature type="disulfide bond" evidence="16">
    <location>
        <begin position="32"/>
        <end position="111"/>
    </location>
</feature>
<dbReference type="PRINTS" id="PR00461">
    <property type="entry name" value="PLPEROXIDASE"/>
</dbReference>
<comment type="similarity">
    <text evidence="17">Belongs to the peroxidase family. Classical plant (class III) peroxidase subfamily.</text>
</comment>
<evidence type="ECO:0000259" key="18">
    <source>
        <dbReference type="PROSITE" id="PS50873"/>
    </source>
</evidence>
<dbReference type="GO" id="GO:0005576">
    <property type="term" value="C:extracellular region"/>
    <property type="evidence" value="ECO:0007669"/>
    <property type="project" value="UniProtKB-SubCell"/>
</dbReference>
<dbReference type="GO" id="GO:0046872">
    <property type="term" value="F:metal ion binding"/>
    <property type="evidence" value="ECO:0007669"/>
    <property type="project" value="UniProtKB-UniRule"/>
</dbReference>
<evidence type="ECO:0000256" key="17">
    <source>
        <dbReference type="RuleBase" id="RU362060"/>
    </source>
</evidence>
<evidence type="ECO:0000256" key="5">
    <source>
        <dbReference type="ARBA" id="ARBA00022617"/>
    </source>
</evidence>
<feature type="binding site" evidence="13">
    <location>
        <position position="158"/>
    </location>
    <ligand>
        <name>substrate</name>
    </ligand>
</feature>
<evidence type="ECO:0000256" key="8">
    <source>
        <dbReference type="ARBA" id="ARBA00023002"/>
    </source>
</evidence>
<keyword evidence="6 14" id="KW-0479">Metal-binding</keyword>
<dbReference type="EC" id="1.11.1.7" evidence="3 17"/>
<feature type="site" description="Transition state stabilizer" evidence="15">
    <location>
        <position position="59"/>
    </location>
</feature>
<feature type="binding site" evidence="14">
    <location>
        <position position="64"/>
    </location>
    <ligand>
        <name>Ca(2+)</name>
        <dbReference type="ChEBI" id="CHEBI:29108"/>
        <label>1</label>
    </ligand>
</feature>
<dbReference type="InterPro" id="IPR033905">
    <property type="entry name" value="Secretory_peroxidase"/>
</dbReference>
<comment type="catalytic activity">
    <reaction evidence="1 17">
        <text>2 a phenolic donor + H2O2 = 2 a phenolic radical donor + 2 H2O</text>
        <dbReference type="Rhea" id="RHEA:56136"/>
        <dbReference type="ChEBI" id="CHEBI:15377"/>
        <dbReference type="ChEBI" id="CHEBI:16240"/>
        <dbReference type="ChEBI" id="CHEBI:139520"/>
        <dbReference type="ChEBI" id="CHEBI:139521"/>
        <dbReference type="EC" id="1.11.1.7"/>
    </reaction>
</comment>
<proteinExistence type="inferred from homology"/>
<dbReference type="CDD" id="cd00693">
    <property type="entry name" value="secretory_peroxidase"/>
    <property type="match status" value="1"/>
</dbReference>
<evidence type="ECO:0000256" key="7">
    <source>
        <dbReference type="ARBA" id="ARBA00022837"/>
    </source>
</evidence>
<feature type="active site" description="Proton acceptor" evidence="12">
    <location>
        <position position="63"/>
    </location>
</feature>
<keyword evidence="7 14" id="KW-0106">Calcium</keyword>
<keyword evidence="20" id="KW-1185">Reference proteome</keyword>
<evidence type="ECO:0000256" key="10">
    <source>
        <dbReference type="ARBA" id="ARBA00023157"/>
    </source>
</evidence>
<accession>A0AAQ3NJR5</accession>
<dbReference type="EMBL" id="CP144696">
    <property type="protein sequence ID" value="WVZ11625.1"/>
    <property type="molecule type" value="Genomic_DNA"/>
</dbReference>
<feature type="binding site" evidence="14">
    <location>
        <position position="224"/>
    </location>
    <ligand>
        <name>Ca(2+)</name>
        <dbReference type="ChEBI" id="CHEBI:29108"/>
        <label>2</label>
    </ligand>
</feature>
<name>A0AAQ3NJR5_VIGMU</name>
<feature type="binding site" description="axial binding residue" evidence="14">
    <location>
        <position position="186"/>
    </location>
    <ligand>
        <name>heme b</name>
        <dbReference type="ChEBI" id="CHEBI:60344"/>
    </ligand>
    <ligandPart>
        <name>Fe</name>
        <dbReference type="ChEBI" id="CHEBI:18248"/>
    </ligandPart>
</feature>
<reference evidence="19 20" key="1">
    <citation type="journal article" date="2023" name="Life. Sci Alliance">
        <title>Evolutionary insights into 3D genome organization and epigenetic landscape of Vigna mungo.</title>
        <authorList>
            <person name="Junaid A."/>
            <person name="Singh B."/>
            <person name="Bhatia S."/>
        </authorList>
    </citation>
    <scope>NUCLEOTIDE SEQUENCE [LARGE SCALE GENOMIC DNA]</scope>
    <source>
        <strain evidence="19">Urdbean</strain>
    </source>
</reference>
<feature type="signal peptide" evidence="17">
    <location>
        <begin position="1"/>
        <end position="22"/>
    </location>
</feature>
<dbReference type="FunFam" id="1.10.520.10:FF:000001">
    <property type="entry name" value="Peroxidase"/>
    <property type="match status" value="1"/>
</dbReference>
<dbReference type="InterPro" id="IPR000823">
    <property type="entry name" value="Peroxidase_pln"/>
</dbReference>
<evidence type="ECO:0000313" key="20">
    <source>
        <dbReference type="Proteomes" id="UP001374535"/>
    </source>
</evidence>
<protein>
    <recommendedName>
        <fullName evidence="3 17">Peroxidase</fullName>
        <ecNumber evidence="3 17">1.11.1.7</ecNumber>
    </recommendedName>
</protein>
<dbReference type="GO" id="GO:0140825">
    <property type="term" value="F:lactoperoxidase activity"/>
    <property type="evidence" value="ECO:0007669"/>
    <property type="project" value="UniProtKB-EC"/>
</dbReference>
<dbReference type="Gene3D" id="1.10.420.10">
    <property type="entry name" value="Peroxidase, domain 2"/>
    <property type="match status" value="2"/>
</dbReference>
<feature type="chain" id="PRO_5042661653" description="Peroxidase" evidence="17">
    <location>
        <begin position="23"/>
        <end position="299"/>
    </location>
</feature>
<keyword evidence="17" id="KW-0732">Signal</keyword>
<dbReference type="PRINTS" id="PR00458">
    <property type="entry name" value="PEROXIDASE"/>
</dbReference>
<comment type="cofactor">
    <cofactor evidence="14 17">
        <name>heme b</name>
        <dbReference type="ChEBI" id="CHEBI:60344"/>
    </cofactor>
    <text evidence="14 17">Binds 1 heme b (iron(II)-protoporphyrin IX) group per subunit.</text>
</comment>
<evidence type="ECO:0000256" key="6">
    <source>
        <dbReference type="ARBA" id="ARBA00022723"/>
    </source>
</evidence>
<keyword evidence="17" id="KW-0376">Hydrogen peroxide</keyword>
<feature type="binding site" evidence="14">
    <location>
        <position position="85"/>
    </location>
    <ligand>
        <name>Ca(2+)</name>
        <dbReference type="ChEBI" id="CHEBI:29108"/>
        <label>1</label>
    </ligand>
</feature>
<comment type="cofactor">
    <cofactor evidence="14 17">
        <name>Ca(2+)</name>
        <dbReference type="ChEBI" id="CHEBI:29108"/>
    </cofactor>
    <text evidence="14 17">Binds 2 calcium ions per subunit.</text>
</comment>
<evidence type="ECO:0000256" key="3">
    <source>
        <dbReference type="ARBA" id="ARBA00012313"/>
    </source>
</evidence>
<keyword evidence="8 17" id="KW-0560">Oxidoreductase</keyword>
<dbReference type="GO" id="GO:0020037">
    <property type="term" value="F:heme binding"/>
    <property type="evidence" value="ECO:0007669"/>
    <property type="project" value="UniProtKB-UniRule"/>
</dbReference>
<keyword evidence="5 17" id="KW-0349">Heme</keyword>
<gene>
    <name evidence="19" type="ORF">V8G54_016155</name>
</gene>
<keyword evidence="4 17" id="KW-0575">Peroxidase</keyword>
<evidence type="ECO:0000256" key="9">
    <source>
        <dbReference type="ARBA" id="ARBA00023004"/>
    </source>
</evidence>
<evidence type="ECO:0000256" key="1">
    <source>
        <dbReference type="ARBA" id="ARBA00000189"/>
    </source>
</evidence>
<sequence>MATMVAFLNLVIILSVVSTGKSLSLNYYENTCPKVECIVAKAVKDATAKDKTVPAALLRMHFHDCFIRGCDASVLLNSKGNSKAEKDGPPNVSLHAFYVIDAAKKALEAACPGVVSCADILALAARDAVFLSGGPTWNVPKGRKDGRTSKASETIQLPAPTFNLSQLRQSFSQRGLSGEDLVALLHSFNATHDVDPSLNPSFAAKLKSICPLKNQAKNAGTTMDPSSATFDNTYYRLILQNKGLFSSDQALLDNPDTKNLVTKFATSQKAFYQAFAKSMIKMSNINGGQEVRKDCRVIN</sequence>
<keyword evidence="10 16" id="KW-1015">Disulfide bond</keyword>
<dbReference type="Pfam" id="PF00141">
    <property type="entry name" value="peroxidase"/>
    <property type="match status" value="1"/>
</dbReference>
<dbReference type="Proteomes" id="UP001374535">
    <property type="component" value="Chromosome 5"/>
</dbReference>
<evidence type="ECO:0000313" key="19">
    <source>
        <dbReference type="EMBL" id="WVZ11625.1"/>
    </source>
</evidence>
<dbReference type="InterPro" id="IPR010255">
    <property type="entry name" value="Haem_peroxidase_sf"/>
</dbReference>
<dbReference type="PANTHER" id="PTHR31235">
    <property type="entry name" value="PEROXIDASE 25-RELATED"/>
    <property type="match status" value="1"/>
</dbReference>
<keyword evidence="11" id="KW-0325">Glycoprotein</keyword>
<evidence type="ECO:0000256" key="16">
    <source>
        <dbReference type="PIRSR" id="PIRSR600823-5"/>
    </source>
</evidence>
<dbReference type="SUPFAM" id="SSF48113">
    <property type="entry name" value="Heme-dependent peroxidases"/>
    <property type="match status" value="1"/>
</dbReference>
<keyword evidence="9 14" id="KW-0408">Iron</keyword>
<dbReference type="Gene3D" id="1.10.520.10">
    <property type="match status" value="2"/>
</dbReference>
<comment type="subcellular location">
    <subcellularLocation>
        <location evidence="17">Secreted</location>
    </subcellularLocation>
</comment>
<dbReference type="FunFam" id="1.10.420.10:FF:000006">
    <property type="entry name" value="Peroxidase"/>
    <property type="match status" value="1"/>
</dbReference>
<feature type="domain" description="Plant heme peroxidase family profile" evidence="18">
    <location>
        <begin position="22"/>
        <end position="299"/>
    </location>
</feature>
<feature type="binding site" evidence="14">
    <location>
        <position position="231"/>
    </location>
    <ligand>
        <name>Ca(2+)</name>
        <dbReference type="ChEBI" id="CHEBI:29108"/>
        <label>2</label>
    </ligand>
</feature>
<evidence type="ECO:0000256" key="14">
    <source>
        <dbReference type="PIRSR" id="PIRSR600823-3"/>
    </source>
</evidence>
<feature type="binding site" evidence="14">
    <location>
        <position position="69"/>
    </location>
    <ligand>
        <name>Ca(2+)</name>
        <dbReference type="ChEBI" id="CHEBI:29108"/>
        <label>1</label>
    </ligand>
</feature>